<dbReference type="EC" id="4.3.1.7" evidence="5"/>
<dbReference type="InterPro" id="IPR009246">
    <property type="entry name" value="EutC"/>
</dbReference>
<feature type="binding site" evidence="5">
    <location>
        <position position="205"/>
    </location>
    <ligand>
        <name>adenosylcob(III)alamin</name>
        <dbReference type="ChEBI" id="CHEBI:18408"/>
    </ligand>
</feature>
<comment type="subcellular location">
    <subcellularLocation>
        <location evidence="5">Bacterial microcompartment</location>
    </subcellularLocation>
</comment>
<evidence type="ECO:0000256" key="2">
    <source>
        <dbReference type="ARBA" id="ARBA00023239"/>
    </source>
</evidence>
<keyword evidence="4 5" id="KW-1283">Bacterial microcompartment</keyword>
<dbReference type="PANTHER" id="PTHR39330">
    <property type="entry name" value="ETHANOLAMINE AMMONIA-LYASE LIGHT CHAIN"/>
    <property type="match status" value="1"/>
</dbReference>
<dbReference type="GO" id="GO:0031471">
    <property type="term" value="C:ethanolamine degradation polyhedral organelle"/>
    <property type="evidence" value="ECO:0007669"/>
    <property type="project" value="UniProtKB-UniRule"/>
</dbReference>
<dbReference type="RefSeq" id="WP_165876637.1">
    <property type="nucleotide sequence ID" value="NZ_SMGK01000001.1"/>
</dbReference>
<evidence type="ECO:0000313" key="6">
    <source>
        <dbReference type="EMBL" id="TCK75842.1"/>
    </source>
</evidence>
<comment type="similarity">
    <text evidence="5">Belongs to the EutC family.</text>
</comment>
<feature type="binding site" evidence="5">
    <location>
        <position position="155"/>
    </location>
    <ligand>
        <name>adenosylcob(III)alamin</name>
        <dbReference type="ChEBI" id="CHEBI:18408"/>
    </ligand>
</feature>
<accession>A0A4R1LBU5</accession>
<evidence type="ECO:0000256" key="3">
    <source>
        <dbReference type="ARBA" id="ARBA00023285"/>
    </source>
</evidence>
<dbReference type="PIRSF" id="PIRSF018982">
    <property type="entry name" value="EutC"/>
    <property type="match status" value="1"/>
</dbReference>
<gene>
    <name evidence="5" type="primary">eutC</name>
    <name evidence="6" type="ORF">C7378_0838</name>
</gene>
<keyword evidence="1 5" id="KW-0846">Cobalamin</keyword>
<dbReference type="InterPro" id="IPR042251">
    <property type="entry name" value="EutC_C"/>
</dbReference>
<organism evidence="6 7">
    <name type="scientific">Acidipila rosea</name>
    <dbReference type="NCBI Taxonomy" id="768535"/>
    <lineage>
        <taxon>Bacteria</taxon>
        <taxon>Pseudomonadati</taxon>
        <taxon>Acidobacteriota</taxon>
        <taxon>Terriglobia</taxon>
        <taxon>Terriglobales</taxon>
        <taxon>Acidobacteriaceae</taxon>
        <taxon>Acidipila</taxon>
    </lineage>
</organism>
<comment type="catalytic activity">
    <reaction evidence="5">
        <text>ethanolamine = acetaldehyde + NH4(+)</text>
        <dbReference type="Rhea" id="RHEA:15313"/>
        <dbReference type="ChEBI" id="CHEBI:15343"/>
        <dbReference type="ChEBI" id="CHEBI:28938"/>
        <dbReference type="ChEBI" id="CHEBI:57603"/>
        <dbReference type="EC" id="4.3.1.7"/>
    </reaction>
</comment>
<protein>
    <recommendedName>
        <fullName evidence="5">Ethanolamine ammonia-lyase small subunit</fullName>
        <shortName evidence="5">EAL small subunit</shortName>
        <ecNumber evidence="5">4.3.1.7</ecNumber>
    </recommendedName>
</protein>
<comment type="cofactor">
    <cofactor evidence="5">
        <name>adenosylcob(III)alamin</name>
        <dbReference type="ChEBI" id="CHEBI:18408"/>
    </cofactor>
    <text evidence="5">Binds between the large and small subunits.</text>
</comment>
<evidence type="ECO:0000256" key="1">
    <source>
        <dbReference type="ARBA" id="ARBA00022628"/>
    </source>
</evidence>
<name>A0A4R1LBU5_9BACT</name>
<dbReference type="HAMAP" id="MF_00601">
    <property type="entry name" value="EutC"/>
    <property type="match status" value="1"/>
</dbReference>
<dbReference type="PANTHER" id="PTHR39330:SF1">
    <property type="entry name" value="ETHANOLAMINE AMMONIA-LYASE SMALL SUBUNIT"/>
    <property type="match status" value="1"/>
</dbReference>
<dbReference type="NCBIfam" id="NF003971">
    <property type="entry name" value="PRK05465.1"/>
    <property type="match status" value="1"/>
</dbReference>
<comment type="caution">
    <text evidence="6">The sequence shown here is derived from an EMBL/GenBank/DDBJ whole genome shotgun (WGS) entry which is preliminary data.</text>
</comment>
<evidence type="ECO:0000313" key="7">
    <source>
        <dbReference type="Proteomes" id="UP000295210"/>
    </source>
</evidence>
<dbReference type="InterPro" id="IPR042255">
    <property type="entry name" value="EutC_N"/>
</dbReference>
<keyword evidence="2 5" id="KW-0456">Lyase</keyword>
<dbReference type="Gene3D" id="1.10.30.40">
    <property type="entry name" value="Ethanolamine ammonia-lyase light chain (EutC), N-terminal domain"/>
    <property type="match status" value="1"/>
</dbReference>
<dbReference type="GO" id="GO:0031419">
    <property type="term" value="F:cobalamin binding"/>
    <property type="evidence" value="ECO:0007669"/>
    <property type="project" value="UniProtKB-UniRule"/>
</dbReference>
<dbReference type="EMBL" id="SMGK01000001">
    <property type="protein sequence ID" value="TCK75842.1"/>
    <property type="molecule type" value="Genomic_DNA"/>
</dbReference>
<sequence>MTKQPMKDPWLQLRRFTSARIALGRAGDSLPTDALLDFELAQARARDAVHEVLKADLLLERAKEAGFSALKVHSAASDRSEYLRRPDRGRMLDEPSKLQLQAMQADERPDIAFVIADGLSALAAERHAFPLLELMPAKLPGWNIGPVVVAEQARVALGDEIGGCLRAAFVVVLIGERPGMSSPDSLGIYLTAQPRSGRTDAERNCISNVRPEGLNYEMAAKKLAYLLMSARKLGTTGVLLKDHSDLLALEDEGLRAQKAIS</sequence>
<evidence type="ECO:0000256" key="4">
    <source>
        <dbReference type="ARBA" id="ARBA00024446"/>
    </source>
</evidence>
<keyword evidence="7" id="KW-1185">Reference proteome</keyword>
<feature type="binding site" evidence="5">
    <location>
        <position position="176"/>
    </location>
    <ligand>
        <name>adenosylcob(III)alamin</name>
        <dbReference type="ChEBI" id="CHEBI:18408"/>
    </ligand>
</feature>
<reference evidence="6 7" key="1">
    <citation type="submission" date="2019-03" db="EMBL/GenBank/DDBJ databases">
        <title>Genomic Encyclopedia of Type Strains, Phase IV (KMG-IV): sequencing the most valuable type-strain genomes for metagenomic binning, comparative biology and taxonomic classification.</title>
        <authorList>
            <person name="Goeker M."/>
        </authorList>
    </citation>
    <scope>NUCLEOTIDE SEQUENCE [LARGE SCALE GENOMIC DNA]</scope>
    <source>
        <strain evidence="6 7">DSM 103428</strain>
    </source>
</reference>
<dbReference type="GO" id="GO:0006520">
    <property type="term" value="P:amino acid metabolic process"/>
    <property type="evidence" value="ECO:0007669"/>
    <property type="project" value="InterPro"/>
</dbReference>
<comment type="pathway">
    <text evidence="5">Amine and polyamine degradation; ethanolamine degradation.</text>
</comment>
<dbReference type="Proteomes" id="UP000295210">
    <property type="component" value="Unassembled WGS sequence"/>
</dbReference>
<dbReference type="GO" id="GO:0046336">
    <property type="term" value="P:ethanolamine catabolic process"/>
    <property type="evidence" value="ECO:0007669"/>
    <property type="project" value="UniProtKB-UniRule"/>
</dbReference>
<dbReference type="GO" id="GO:0009350">
    <property type="term" value="C:ethanolamine ammonia-lyase complex"/>
    <property type="evidence" value="ECO:0007669"/>
    <property type="project" value="UniProtKB-UniRule"/>
</dbReference>
<dbReference type="AlphaFoldDB" id="A0A4R1LBU5"/>
<dbReference type="Gene3D" id="3.40.50.11240">
    <property type="entry name" value="Ethanolamine ammonia-lyase light chain (EutC)"/>
    <property type="match status" value="1"/>
</dbReference>
<dbReference type="Pfam" id="PF05985">
    <property type="entry name" value="EutC"/>
    <property type="match status" value="1"/>
</dbReference>
<dbReference type="UniPathway" id="UPA00560"/>
<proteinExistence type="inferred from homology"/>
<evidence type="ECO:0000256" key="5">
    <source>
        <dbReference type="HAMAP-Rule" id="MF_00601"/>
    </source>
</evidence>
<dbReference type="GO" id="GO:0008851">
    <property type="term" value="F:ethanolamine ammonia-lyase activity"/>
    <property type="evidence" value="ECO:0007669"/>
    <property type="project" value="UniProtKB-UniRule"/>
</dbReference>
<comment type="function">
    <text evidence="5">Catalyzes the deamination of various vicinal amino-alcohols to oxo compounds. Allows this organism to utilize ethanolamine as the sole source of nitrogen and carbon in the presence of external vitamin B12.</text>
</comment>
<comment type="subunit">
    <text evidence="5">The basic unit is a heterodimer which dimerizes to form tetramers. The heterotetramers trimerize; 6 large subunits form a core ring with 6 small subunits projecting outwards.</text>
</comment>
<keyword evidence="3 5" id="KW-0170">Cobalt</keyword>